<sequence length="147" mass="17415">MKNSTIITHITLVILFTFSSCRTVKEKTTQQSYEREQAYTHWQHKYTEAFGWMDSTGRYWSFSTDSAFHYHPDSGIYAKQGLLSFWEDKLQKQVWTSIIDSNYTGAVVQQQHNLWKTYYRSIKDSKWGILIGLSLLVLGCYLLYRSW</sequence>
<dbReference type="PROSITE" id="PS51257">
    <property type="entry name" value="PROKAR_LIPOPROTEIN"/>
    <property type="match status" value="1"/>
</dbReference>
<protein>
    <submittedName>
        <fullName evidence="2">Uncharacterized protein</fullName>
    </submittedName>
</protein>
<evidence type="ECO:0000313" key="3">
    <source>
        <dbReference type="Proteomes" id="UP000190150"/>
    </source>
</evidence>
<evidence type="ECO:0000313" key="2">
    <source>
        <dbReference type="EMBL" id="SKB65015.1"/>
    </source>
</evidence>
<keyword evidence="1" id="KW-0472">Membrane</keyword>
<gene>
    <name evidence="2" type="ORF">SAMN05660841_01694</name>
</gene>
<name>A0A1T5CZV3_9SPHI</name>
<keyword evidence="1" id="KW-1133">Transmembrane helix</keyword>
<dbReference type="RefSeq" id="WP_079642647.1">
    <property type="nucleotide sequence ID" value="NZ_FUZF01000005.1"/>
</dbReference>
<reference evidence="3" key="1">
    <citation type="submission" date="2017-02" db="EMBL/GenBank/DDBJ databases">
        <authorList>
            <person name="Varghese N."/>
            <person name="Submissions S."/>
        </authorList>
    </citation>
    <scope>NUCLEOTIDE SEQUENCE [LARGE SCALE GENOMIC DNA]</scope>
    <source>
        <strain evidence="3">DSM 24091</strain>
    </source>
</reference>
<dbReference type="Proteomes" id="UP000190150">
    <property type="component" value="Unassembled WGS sequence"/>
</dbReference>
<evidence type="ECO:0000256" key="1">
    <source>
        <dbReference type="SAM" id="Phobius"/>
    </source>
</evidence>
<proteinExistence type="predicted"/>
<feature type="transmembrane region" description="Helical" evidence="1">
    <location>
        <begin position="127"/>
        <end position="144"/>
    </location>
</feature>
<dbReference type="AlphaFoldDB" id="A0A1T5CZV3"/>
<organism evidence="2 3">
    <name type="scientific">Sphingobacterium nematocida</name>
    <dbReference type="NCBI Taxonomy" id="1513896"/>
    <lineage>
        <taxon>Bacteria</taxon>
        <taxon>Pseudomonadati</taxon>
        <taxon>Bacteroidota</taxon>
        <taxon>Sphingobacteriia</taxon>
        <taxon>Sphingobacteriales</taxon>
        <taxon>Sphingobacteriaceae</taxon>
        <taxon>Sphingobacterium</taxon>
    </lineage>
</organism>
<dbReference type="OrthoDB" id="711648at2"/>
<keyword evidence="3" id="KW-1185">Reference proteome</keyword>
<accession>A0A1T5CZV3</accession>
<dbReference type="STRING" id="1513896.SAMN05660841_01694"/>
<keyword evidence="1" id="KW-0812">Transmembrane</keyword>
<dbReference type="EMBL" id="FUZF01000005">
    <property type="protein sequence ID" value="SKB65015.1"/>
    <property type="molecule type" value="Genomic_DNA"/>
</dbReference>